<name>A0A087T4G1_STEMI</name>
<dbReference type="Pfam" id="PF01498">
    <property type="entry name" value="HTH_Tnp_Tc3_2"/>
    <property type="match status" value="1"/>
</dbReference>
<feature type="domain" description="Transposase Tc1-like" evidence="3">
    <location>
        <begin position="70"/>
        <end position="141"/>
    </location>
</feature>
<dbReference type="InterPro" id="IPR002492">
    <property type="entry name" value="Transposase_Tc1-like"/>
</dbReference>
<dbReference type="SUPFAM" id="SSF46689">
    <property type="entry name" value="Homeodomain-like"/>
    <property type="match status" value="1"/>
</dbReference>
<dbReference type="PANTHER" id="PTHR47326:SF1">
    <property type="entry name" value="HTH PSQ-TYPE DOMAIN-CONTAINING PROTEIN"/>
    <property type="match status" value="1"/>
</dbReference>
<evidence type="ECO:0000256" key="2">
    <source>
        <dbReference type="SAM" id="MobiDB-lite"/>
    </source>
</evidence>
<dbReference type="Gene3D" id="1.10.10.10">
    <property type="entry name" value="Winged helix-like DNA-binding domain superfamily/Winged helix DNA-binding domain"/>
    <property type="match status" value="1"/>
</dbReference>
<sequence>MPRSSGFSDFQKGIIIGYHKCGRSLRDISSDLKYPKLTVAYVIKKWKVNGDCRNVPRVGRPKKLGDRDRRVLSREIRKNCTQPMALIREEFQQASGSIVSMNTIRKEAHLLGFHGRATVHKPLITKSNRAARLVWCKAHRNSTVDHWKRVLWSDESRFTLYRSDGRVWVWRLPGERLLPECIVPRVKFGGGGIMVWGVSPGMGWDPWSPFMGVNGHGNLMSSICGGSRSCNLGKVGEFPTLVEFEYLYFCKYRLRVWLISDNFIFQSKYLYFSVMFSDEASCHLSGIVNRHNVRIWGSEYPHEYREAQRDSPKVNVWCGLMHDRDNVPFFSTEKTVSSVVYLLENFVFPQLEKLQPHVFLQQDGAPPHRGTIVRSSLNDHFTGR</sequence>
<dbReference type="Gene3D" id="3.30.420.10">
    <property type="entry name" value="Ribonuclease H-like superfamily/Ribonuclease H"/>
    <property type="match status" value="2"/>
</dbReference>
<dbReference type="Proteomes" id="UP000054359">
    <property type="component" value="Unassembled WGS sequence"/>
</dbReference>
<reference evidence="4 5" key="1">
    <citation type="submission" date="2013-11" db="EMBL/GenBank/DDBJ databases">
        <title>Genome sequencing of Stegodyphus mimosarum.</title>
        <authorList>
            <person name="Bechsgaard J."/>
        </authorList>
    </citation>
    <scope>NUCLEOTIDE SEQUENCE [LARGE SCALE GENOMIC DNA]</scope>
</reference>
<feature type="compositionally biased region" description="Polar residues" evidence="2">
    <location>
        <begin position="373"/>
        <end position="384"/>
    </location>
</feature>
<feature type="region of interest" description="Disordered" evidence="2">
    <location>
        <begin position="365"/>
        <end position="384"/>
    </location>
</feature>
<evidence type="ECO:0000313" key="5">
    <source>
        <dbReference type="Proteomes" id="UP000054359"/>
    </source>
</evidence>
<dbReference type="GO" id="GO:0003677">
    <property type="term" value="F:DNA binding"/>
    <property type="evidence" value="ECO:0007669"/>
    <property type="project" value="InterPro"/>
</dbReference>
<evidence type="ECO:0000256" key="1">
    <source>
        <dbReference type="ARBA" id="ARBA00004123"/>
    </source>
</evidence>
<evidence type="ECO:0000313" key="4">
    <source>
        <dbReference type="EMBL" id="KFM60000.1"/>
    </source>
</evidence>
<keyword evidence="5" id="KW-1185">Reference proteome</keyword>
<organism evidence="4 5">
    <name type="scientific">Stegodyphus mimosarum</name>
    <name type="common">African social velvet spider</name>
    <dbReference type="NCBI Taxonomy" id="407821"/>
    <lineage>
        <taxon>Eukaryota</taxon>
        <taxon>Metazoa</taxon>
        <taxon>Ecdysozoa</taxon>
        <taxon>Arthropoda</taxon>
        <taxon>Chelicerata</taxon>
        <taxon>Arachnida</taxon>
        <taxon>Araneae</taxon>
        <taxon>Araneomorphae</taxon>
        <taxon>Entelegynae</taxon>
        <taxon>Eresoidea</taxon>
        <taxon>Eresidae</taxon>
        <taxon>Stegodyphus</taxon>
    </lineage>
</organism>
<dbReference type="GO" id="GO:0005634">
    <property type="term" value="C:nucleus"/>
    <property type="evidence" value="ECO:0007669"/>
    <property type="project" value="UniProtKB-SubCell"/>
</dbReference>
<dbReference type="OrthoDB" id="4843387at2759"/>
<dbReference type="InterPro" id="IPR009057">
    <property type="entry name" value="Homeodomain-like_sf"/>
</dbReference>
<protein>
    <submittedName>
        <fullName evidence="4">Transposable element Tc1 transposase</fullName>
    </submittedName>
</protein>
<dbReference type="EMBL" id="KK113367">
    <property type="protein sequence ID" value="KFM60000.1"/>
    <property type="molecule type" value="Genomic_DNA"/>
</dbReference>
<feature type="non-terminal residue" evidence="4">
    <location>
        <position position="384"/>
    </location>
</feature>
<dbReference type="GO" id="GO:0006313">
    <property type="term" value="P:DNA transposition"/>
    <property type="evidence" value="ECO:0007669"/>
    <property type="project" value="InterPro"/>
</dbReference>
<proteinExistence type="predicted"/>
<comment type="subcellular location">
    <subcellularLocation>
        <location evidence="1">Nucleus</location>
    </subcellularLocation>
</comment>
<dbReference type="InterPro" id="IPR036397">
    <property type="entry name" value="RNaseH_sf"/>
</dbReference>
<dbReference type="GO" id="GO:0015074">
    <property type="term" value="P:DNA integration"/>
    <property type="evidence" value="ECO:0007669"/>
    <property type="project" value="InterPro"/>
</dbReference>
<evidence type="ECO:0000259" key="3">
    <source>
        <dbReference type="Pfam" id="PF01498"/>
    </source>
</evidence>
<dbReference type="PANTHER" id="PTHR47326">
    <property type="entry name" value="TRANSPOSABLE ELEMENT TC3 TRANSPOSASE-LIKE PROTEIN"/>
    <property type="match status" value="1"/>
</dbReference>
<dbReference type="AlphaFoldDB" id="A0A087T4G1"/>
<gene>
    <name evidence="4" type="ORF">X975_16118</name>
</gene>
<accession>A0A087T4G1</accession>
<dbReference type="InterPro" id="IPR036388">
    <property type="entry name" value="WH-like_DNA-bd_sf"/>
</dbReference>